<dbReference type="RefSeq" id="WP_200805295.1">
    <property type="nucleotide sequence ID" value="NZ_FUWG01000008.1"/>
</dbReference>
<keyword evidence="4" id="KW-1003">Cell membrane</keyword>
<dbReference type="InterPro" id="IPR011606">
    <property type="entry name" value="Brnchd-chn_aa_trnsp_permease"/>
</dbReference>
<feature type="transmembrane region" description="Helical" evidence="8">
    <location>
        <begin position="21"/>
        <end position="44"/>
    </location>
</feature>
<dbReference type="GO" id="GO:1903785">
    <property type="term" value="P:L-valine transmembrane transport"/>
    <property type="evidence" value="ECO:0007669"/>
    <property type="project" value="TreeGrafter"/>
</dbReference>
<evidence type="ECO:0000256" key="8">
    <source>
        <dbReference type="SAM" id="Phobius"/>
    </source>
</evidence>
<keyword evidence="6 8" id="KW-1133">Transmembrane helix</keyword>
<accession>A0A1T4KQA6</accession>
<feature type="transmembrane region" description="Helical" evidence="8">
    <location>
        <begin position="213"/>
        <end position="229"/>
    </location>
</feature>
<dbReference type="PANTHER" id="PTHR34979">
    <property type="entry name" value="INNER MEMBRANE PROTEIN YGAZ"/>
    <property type="match status" value="1"/>
</dbReference>
<evidence type="ECO:0000313" key="10">
    <source>
        <dbReference type="Proteomes" id="UP000190423"/>
    </source>
</evidence>
<evidence type="ECO:0000313" key="9">
    <source>
        <dbReference type="EMBL" id="SJZ44606.1"/>
    </source>
</evidence>
<protein>
    <submittedName>
        <fullName evidence="9">Predicted branched-chain amino acid permease (Azaleucine resistance)</fullName>
    </submittedName>
</protein>
<keyword evidence="10" id="KW-1185">Reference proteome</keyword>
<dbReference type="GeneID" id="78316580"/>
<keyword evidence="3" id="KW-0813">Transport</keyword>
<comment type="similarity">
    <text evidence="2">Belongs to the AzlC family.</text>
</comment>
<reference evidence="9 10" key="1">
    <citation type="submission" date="2017-02" db="EMBL/GenBank/DDBJ databases">
        <authorList>
            <person name="Peterson S.W."/>
        </authorList>
    </citation>
    <scope>NUCLEOTIDE SEQUENCE [LARGE SCALE GENOMIC DNA]</scope>
    <source>
        <strain evidence="9 10">ATCC BAA-908</strain>
    </source>
</reference>
<keyword evidence="7 8" id="KW-0472">Membrane</keyword>
<sequence>MNNKTAFTDGMRDGVPVGLGYFAVSFSLGITAGNAGLTPFQGFLASLLTNASAGEYAGFTVIASGAPYVEMALVILVANARYLLMSFAMSQRLSPNLSLFHRICMGFDITDELFAIAMSRPGYLNPFYTYGAVLTAAPCWAVGTALGIAAGNVMPLRAVSALSVALYGMFLAVIIPPCRKSRIVAGTVAVCFALSFALSVIPCFSGISEGTRTIVLTVLISSAAALLFPECDGEQDER</sequence>
<feature type="transmembrane region" description="Helical" evidence="8">
    <location>
        <begin position="127"/>
        <end position="150"/>
    </location>
</feature>
<evidence type="ECO:0000256" key="7">
    <source>
        <dbReference type="ARBA" id="ARBA00023136"/>
    </source>
</evidence>
<gene>
    <name evidence="9" type="ORF">SAMN02745149_01280</name>
</gene>
<dbReference type="AlphaFoldDB" id="A0A1T4KQA6"/>
<feature type="transmembrane region" description="Helical" evidence="8">
    <location>
        <begin position="156"/>
        <end position="176"/>
    </location>
</feature>
<dbReference type="GO" id="GO:0005886">
    <property type="term" value="C:plasma membrane"/>
    <property type="evidence" value="ECO:0007669"/>
    <property type="project" value="UniProtKB-SubCell"/>
</dbReference>
<evidence type="ECO:0000256" key="1">
    <source>
        <dbReference type="ARBA" id="ARBA00004651"/>
    </source>
</evidence>
<feature type="transmembrane region" description="Helical" evidence="8">
    <location>
        <begin position="56"/>
        <end position="84"/>
    </location>
</feature>
<feature type="transmembrane region" description="Helical" evidence="8">
    <location>
        <begin position="183"/>
        <end position="207"/>
    </location>
</feature>
<evidence type="ECO:0000256" key="2">
    <source>
        <dbReference type="ARBA" id="ARBA00010735"/>
    </source>
</evidence>
<evidence type="ECO:0000256" key="3">
    <source>
        <dbReference type="ARBA" id="ARBA00022448"/>
    </source>
</evidence>
<dbReference type="Pfam" id="PF03591">
    <property type="entry name" value="AzlC"/>
    <property type="match status" value="1"/>
</dbReference>
<evidence type="ECO:0000256" key="4">
    <source>
        <dbReference type="ARBA" id="ARBA00022475"/>
    </source>
</evidence>
<proteinExistence type="inferred from homology"/>
<comment type="subcellular location">
    <subcellularLocation>
        <location evidence="1">Cell membrane</location>
        <topology evidence="1">Multi-pass membrane protein</topology>
    </subcellularLocation>
</comment>
<keyword evidence="5 8" id="KW-0812">Transmembrane</keyword>
<name>A0A1T4KQA6_TREPO</name>
<organism evidence="9 10">
    <name type="scientific">Treponema porcinum</name>
    <dbReference type="NCBI Taxonomy" id="261392"/>
    <lineage>
        <taxon>Bacteria</taxon>
        <taxon>Pseudomonadati</taxon>
        <taxon>Spirochaetota</taxon>
        <taxon>Spirochaetia</taxon>
        <taxon>Spirochaetales</taxon>
        <taxon>Treponemataceae</taxon>
        <taxon>Treponema</taxon>
    </lineage>
</organism>
<evidence type="ECO:0000256" key="6">
    <source>
        <dbReference type="ARBA" id="ARBA00022989"/>
    </source>
</evidence>
<dbReference type="EMBL" id="FUWG01000008">
    <property type="protein sequence ID" value="SJZ44606.1"/>
    <property type="molecule type" value="Genomic_DNA"/>
</dbReference>
<dbReference type="PANTHER" id="PTHR34979:SF1">
    <property type="entry name" value="INNER MEMBRANE PROTEIN YGAZ"/>
    <property type="match status" value="1"/>
</dbReference>
<dbReference type="STRING" id="261392.SAMN02745149_01280"/>
<dbReference type="Proteomes" id="UP000190423">
    <property type="component" value="Unassembled WGS sequence"/>
</dbReference>
<evidence type="ECO:0000256" key="5">
    <source>
        <dbReference type="ARBA" id="ARBA00022692"/>
    </source>
</evidence>